<dbReference type="Proteomes" id="UP000663836">
    <property type="component" value="Unassembled WGS sequence"/>
</dbReference>
<protein>
    <recommendedName>
        <fullName evidence="2">Protein kinase domain-containing protein</fullName>
    </recommendedName>
</protein>
<dbReference type="EMBL" id="CAJOBD010003465">
    <property type="protein sequence ID" value="CAF3949912.1"/>
    <property type="molecule type" value="Genomic_DNA"/>
</dbReference>
<evidence type="ECO:0000313" key="8">
    <source>
        <dbReference type="EMBL" id="CAF3949912.1"/>
    </source>
</evidence>
<dbReference type="InterPro" id="IPR000719">
    <property type="entry name" value="Prot_kinase_dom"/>
</dbReference>
<accession>A0A814I0W9</accession>
<evidence type="ECO:0000313" key="7">
    <source>
        <dbReference type="EMBL" id="CAF3932269.1"/>
    </source>
</evidence>
<dbReference type="EMBL" id="CAJOBE010018366">
    <property type="protein sequence ID" value="CAF4219613.1"/>
    <property type="molecule type" value="Genomic_DNA"/>
</dbReference>
<dbReference type="EMBL" id="CAJNOT010000507">
    <property type="protein sequence ID" value="CAF1004839.1"/>
    <property type="molecule type" value="Genomic_DNA"/>
</dbReference>
<dbReference type="Proteomes" id="UP000663854">
    <property type="component" value="Unassembled WGS sequence"/>
</dbReference>
<dbReference type="EMBL" id="CAJNOO010000713">
    <property type="protein sequence ID" value="CAF1016664.1"/>
    <property type="molecule type" value="Genomic_DNA"/>
</dbReference>
<evidence type="ECO:0000313" key="4">
    <source>
        <dbReference type="EMBL" id="CAF1016664.1"/>
    </source>
</evidence>
<dbReference type="Proteomes" id="UP000663874">
    <property type="component" value="Unassembled WGS sequence"/>
</dbReference>
<gene>
    <name evidence="9" type="ORF">FNK824_LOCUS37179</name>
    <name evidence="8" type="ORF">JBS370_LOCUS23474</name>
    <name evidence="6" type="ORF">JXQ802_LOCUS27794</name>
    <name evidence="7" type="ORF">OTI717_LOCUS25411</name>
    <name evidence="5" type="ORF">PYM288_LOCUS18566</name>
    <name evidence="4" type="ORF">RFH988_LOCUS14976</name>
    <name evidence="3" type="ORF">ZHD862_LOCUS12721</name>
</gene>
<evidence type="ECO:0000259" key="2">
    <source>
        <dbReference type="PROSITE" id="PS50011"/>
    </source>
</evidence>
<dbReference type="Pfam" id="PF07714">
    <property type="entry name" value="PK_Tyr_Ser-Thr"/>
    <property type="match status" value="1"/>
</dbReference>
<name>A0A814I0W9_9BILA</name>
<keyword evidence="10" id="KW-1185">Reference proteome</keyword>
<feature type="chain" id="PRO_5035684985" description="Protein kinase domain-containing protein" evidence="1">
    <location>
        <begin position="19"/>
        <end position="323"/>
    </location>
</feature>
<dbReference type="InterPro" id="IPR011009">
    <property type="entry name" value="Kinase-like_dom_sf"/>
</dbReference>
<feature type="signal peptide" evidence="1">
    <location>
        <begin position="1"/>
        <end position="18"/>
    </location>
</feature>
<keyword evidence="1" id="KW-0732">Signal</keyword>
<comment type="caution">
    <text evidence="4">The sequence shown here is derived from an EMBL/GenBank/DDBJ whole genome shotgun (WGS) entry which is preliminary data.</text>
</comment>
<organism evidence="4 11">
    <name type="scientific">Rotaria sordida</name>
    <dbReference type="NCBI Taxonomy" id="392033"/>
    <lineage>
        <taxon>Eukaryota</taxon>
        <taxon>Metazoa</taxon>
        <taxon>Spiralia</taxon>
        <taxon>Gnathifera</taxon>
        <taxon>Rotifera</taxon>
        <taxon>Eurotatoria</taxon>
        <taxon>Bdelloidea</taxon>
        <taxon>Philodinida</taxon>
        <taxon>Philodinidae</taxon>
        <taxon>Rotaria</taxon>
    </lineage>
</organism>
<evidence type="ECO:0000313" key="3">
    <source>
        <dbReference type="EMBL" id="CAF1004839.1"/>
    </source>
</evidence>
<sequence>MLILFVFFLIIYLLNINCLFNENNENILLDDIGNKIMNYVNENKIPLILKKKLIDNEGGSMSSTYDGYLNLDNKTNQSIIVKYSSFKTIWNYVQSIEIDRLYENGCYSQIDSNQNEYLVYKQDQNRIIYQNWIPSEVYVAFKGYICPNLMPTSTILNRKYSYISFFKSIQQNDDERKFVIIFKKLENGISLKKYLQLYSNQLTIDIVKYLIYSILIGIIKLKQMSIIHLDLNSGNIFIINNDNQHTIKFIDFSIMKFIDQSKQIQVMYSENLHQSFRNIFLNCPSCFHSNNYIQNIIFPHLFHQSFKNYSIEQLLNHPWFYTN</sequence>
<evidence type="ECO:0000256" key="1">
    <source>
        <dbReference type="SAM" id="SignalP"/>
    </source>
</evidence>
<dbReference type="GO" id="GO:0005524">
    <property type="term" value="F:ATP binding"/>
    <property type="evidence" value="ECO:0007669"/>
    <property type="project" value="InterPro"/>
</dbReference>
<dbReference type="Gene3D" id="1.10.510.10">
    <property type="entry name" value="Transferase(Phosphotransferase) domain 1"/>
    <property type="match status" value="1"/>
</dbReference>
<dbReference type="Proteomes" id="UP000663823">
    <property type="component" value="Unassembled WGS sequence"/>
</dbReference>
<feature type="domain" description="Protein kinase" evidence="2">
    <location>
        <begin position="96"/>
        <end position="323"/>
    </location>
</feature>
<dbReference type="PROSITE" id="PS50011">
    <property type="entry name" value="PROTEIN_KINASE_DOM"/>
    <property type="match status" value="1"/>
</dbReference>
<dbReference type="OrthoDB" id="9992155at2759"/>
<dbReference type="Proteomes" id="UP000663864">
    <property type="component" value="Unassembled WGS sequence"/>
</dbReference>
<evidence type="ECO:0000313" key="9">
    <source>
        <dbReference type="EMBL" id="CAF4219613.1"/>
    </source>
</evidence>
<proteinExistence type="predicted"/>
<evidence type="ECO:0000313" key="5">
    <source>
        <dbReference type="EMBL" id="CAF1078968.1"/>
    </source>
</evidence>
<evidence type="ECO:0000313" key="11">
    <source>
        <dbReference type="Proteomes" id="UP000663882"/>
    </source>
</evidence>
<dbReference type="Proteomes" id="UP000663882">
    <property type="component" value="Unassembled WGS sequence"/>
</dbReference>
<dbReference type="EMBL" id="CAJOAX010005036">
    <property type="protein sequence ID" value="CAF3932269.1"/>
    <property type="molecule type" value="Genomic_DNA"/>
</dbReference>
<reference evidence="4" key="1">
    <citation type="submission" date="2021-02" db="EMBL/GenBank/DDBJ databases">
        <authorList>
            <person name="Nowell W R."/>
        </authorList>
    </citation>
    <scope>NUCLEOTIDE SEQUENCE</scope>
</reference>
<dbReference type="EMBL" id="CAJNOH010000576">
    <property type="protein sequence ID" value="CAF1078968.1"/>
    <property type="molecule type" value="Genomic_DNA"/>
</dbReference>
<dbReference type="SUPFAM" id="SSF56112">
    <property type="entry name" value="Protein kinase-like (PK-like)"/>
    <property type="match status" value="1"/>
</dbReference>
<evidence type="ECO:0000313" key="6">
    <source>
        <dbReference type="EMBL" id="CAF1267166.1"/>
    </source>
</evidence>
<dbReference type="Proteomes" id="UP000663870">
    <property type="component" value="Unassembled WGS sequence"/>
</dbReference>
<dbReference type="GO" id="GO:0004672">
    <property type="term" value="F:protein kinase activity"/>
    <property type="evidence" value="ECO:0007669"/>
    <property type="project" value="InterPro"/>
</dbReference>
<dbReference type="AlphaFoldDB" id="A0A814I0W9"/>
<evidence type="ECO:0000313" key="10">
    <source>
        <dbReference type="Proteomes" id="UP000663870"/>
    </source>
</evidence>
<dbReference type="InterPro" id="IPR001245">
    <property type="entry name" value="Ser-Thr/Tyr_kinase_cat_dom"/>
</dbReference>
<dbReference type="EMBL" id="CAJNOL010001021">
    <property type="protein sequence ID" value="CAF1267166.1"/>
    <property type="molecule type" value="Genomic_DNA"/>
</dbReference>